<accession>A0A1A5ZWI4</accession>
<name>A0A1A5ZWI4_9TREE</name>
<evidence type="ECO:0000313" key="4">
    <source>
        <dbReference type="EMBL" id="OBR82164.1"/>
    </source>
</evidence>
<protein>
    <submittedName>
        <fullName evidence="4">Uncharacterized protein</fullName>
    </submittedName>
</protein>
<evidence type="ECO:0000313" key="6">
    <source>
        <dbReference type="Proteomes" id="UP000078595"/>
    </source>
</evidence>
<evidence type="ECO:0000313" key="5">
    <source>
        <dbReference type="EMBL" id="WWC65469.1"/>
    </source>
</evidence>
<keyword evidence="1" id="KW-0175">Coiled coil</keyword>
<gene>
    <name evidence="4" type="ORF">I303_08078</name>
    <name evidence="5" type="ORF">I303_108087</name>
</gene>
<feature type="compositionally biased region" description="Polar residues" evidence="2">
    <location>
        <begin position="35"/>
        <end position="48"/>
    </location>
</feature>
<feature type="region of interest" description="Disordered" evidence="2">
    <location>
        <begin position="851"/>
        <end position="907"/>
    </location>
</feature>
<feature type="region of interest" description="Disordered" evidence="2">
    <location>
        <begin position="737"/>
        <end position="810"/>
    </location>
</feature>
<keyword evidence="3" id="KW-0812">Transmembrane</keyword>
<feature type="transmembrane region" description="Helical" evidence="3">
    <location>
        <begin position="1124"/>
        <end position="1146"/>
    </location>
</feature>
<organism evidence="4">
    <name type="scientific">Kwoniella dejecticola CBS 10117</name>
    <dbReference type="NCBI Taxonomy" id="1296121"/>
    <lineage>
        <taxon>Eukaryota</taxon>
        <taxon>Fungi</taxon>
        <taxon>Dikarya</taxon>
        <taxon>Basidiomycota</taxon>
        <taxon>Agaricomycotina</taxon>
        <taxon>Tremellomycetes</taxon>
        <taxon>Tremellales</taxon>
        <taxon>Cryptococcaceae</taxon>
        <taxon>Kwoniella</taxon>
    </lineage>
</organism>
<evidence type="ECO:0000256" key="1">
    <source>
        <dbReference type="SAM" id="Coils"/>
    </source>
</evidence>
<feature type="compositionally biased region" description="Pro residues" evidence="2">
    <location>
        <begin position="350"/>
        <end position="359"/>
    </location>
</feature>
<feature type="compositionally biased region" description="Basic and acidic residues" evidence="2">
    <location>
        <begin position="522"/>
        <end position="536"/>
    </location>
</feature>
<feature type="region of interest" description="Disordered" evidence="2">
    <location>
        <begin position="345"/>
        <end position="422"/>
    </location>
</feature>
<dbReference type="OrthoDB" id="2564695at2759"/>
<sequence>MLSEITNLPPLPPSPSSSSHRRSSSVRLSFHPEHQAQSSPNRSRTASRPTVKKLPSSIRLFQEQHLNEFAHLHLSEHEQRTSEEREQMLAAEKEKLEEARQIGRAKRQTMAHHLVSSLDDKENMNSRNGWRPLSLLARRQPLTKPTTLLVNPPSQPSFQHQKRRRYSNRTELVTPTEIDTPDLSSHLPSEIDINSPDLALVTPNQLELALGCSSPPPIPIKSEARREVKPGINDGNNSIQSSTYSWASSFSGETAELRTAAHYVPPISEERATPDNEEGPEEVLDSPEKVKRRRKRIVAIAHTVRQLEGIGSRDVEDPNFYHQLVKAWNDRPGNVQPVEAVWSPATTVNPSPPPIPPRPNQRGLADPYLAPPTWLAPPSFNPLGSHDTVINGSPVPSSNLEHHSPNPDDEQSTNDHSDESCASSNPFRYSYASSIHDLAFAEALQHGNKLMNEKAWLKSPLFDQGTWFDANTPSAPLPAGQFSMAPRVPSPTLAESPSKSSENDAESACVPTNTPLQRTLRRQNDTVSRLKDRHQDPGFIDAPLTLAGPSQAGPSSAPPITTTNWGLGFLGNWLKDELKDETQPQQGFQYGEEGMTDYREQPDPIVNTRQNNSKTSSFLAEGDIVGFPASLSGAHIYQRPSQSAQVPIQEDLDIETEMTRTDGMISMETIPLSTNTNSNNSINSNIVLPPPLPTPEIEIIAQRTGQPKEMISPKQPDGCLVLAKEYQLSNPYPRQNYSIPSDILHPPASASHQEPLLIPSLNDPSPQRQRQSCGDGDLEVEVEQEANLSEHQALSPPLPPRSKSRAEEEESWDLSEISSYQYQYLHRTPPLNIIHHDKIPTVSTLTTTTTMKTPQLHGSFPKPSSTPSNLDLDMDKTETLPPRTPKSALRPDLPPLPPTPKYRRATPPLLVNSSSLMRDQEILKSINGSDKAGAGCPHPGPHLSLDQIGVQAHRPSQHLNYDHSSYPRYTERDIASMRMNTVETLREEHPSYPAATTADSSEDSQHSIATSNVTGIDGTPRIHPSARNQVDTEKGLPQNGHANLESSPSPNMARAPMALFILGFVCPLLWFVGGWSIRSSPSPALGHPASAAPKDVIATTPSKRTRIINRIFDHPDSMVRKCRYAAVISTPIILVAVAIIVVLVLLL</sequence>
<dbReference type="EMBL" id="CP144539">
    <property type="protein sequence ID" value="WWC65469.1"/>
    <property type="molecule type" value="Genomic_DNA"/>
</dbReference>
<evidence type="ECO:0000256" key="2">
    <source>
        <dbReference type="SAM" id="MobiDB-lite"/>
    </source>
</evidence>
<feature type="compositionally biased region" description="Polar residues" evidence="2">
    <location>
        <begin position="1040"/>
        <end position="1049"/>
    </location>
</feature>
<dbReference type="STRING" id="1296121.A0A1A5ZWI4"/>
<dbReference type="KEGG" id="kdj:28971777"/>
<dbReference type="RefSeq" id="XP_018260006.1">
    <property type="nucleotide sequence ID" value="XM_018411338.1"/>
</dbReference>
<dbReference type="Proteomes" id="UP000078595">
    <property type="component" value="Chromosome 10"/>
</dbReference>
<dbReference type="EMBL" id="KI894036">
    <property type="protein sequence ID" value="OBR82164.1"/>
    <property type="molecule type" value="Genomic_DNA"/>
</dbReference>
<keyword evidence="3" id="KW-1133">Transmembrane helix</keyword>
<feature type="region of interest" description="Disordered" evidence="2">
    <location>
        <begin position="472"/>
        <end position="561"/>
    </location>
</feature>
<feature type="compositionally biased region" description="Polar residues" evidence="2">
    <location>
        <begin position="388"/>
        <end position="399"/>
    </location>
</feature>
<feature type="compositionally biased region" description="Polar residues" evidence="2">
    <location>
        <begin position="762"/>
        <end position="772"/>
    </location>
</feature>
<feature type="region of interest" description="Disordered" evidence="2">
    <location>
        <begin position="988"/>
        <end position="1049"/>
    </location>
</feature>
<feature type="region of interest" description="Disordered" evidence="2">
    <location>
        <begin position="1"/>
        <end position="56"/>
    </location>
</feature>
<reference evidence="5" key="3">
    <citation type="submission" date="2024-02" db="EMBL/GenBank/DDBJ databases">
        <title>Comparative genomics of Cryptococcus and Kwoniella reveals pathogenesis evolution and contrasting modes of karyotype evolution via chromosome fusion or intercentromeric recombination.</title>
        <authorList>
            <person name="Coelho M.A."/>
            <person name="David-Palma M."/>
            <person name="Shea T."/>
            <person name="Bowers K."/>
            <person name="McGinley-Smith S."/>
            <person name="Mohammad A.W."/>
            <person name="Gnirke A."/>
            <person name="Yurkov A.M."/>
            <person name="Nowrousian M."/>
            <person name="Sun S."/>
            <person name="Cuomo C.A."/>
            <person name="Heitman J."/>
        </authorList>
    </citation>
    <scope>NUCLEOTIDE SEQUENCE</scope>
    <source>
        <strain evidence="5">CBS 10117</strain>
    </source>
</reference>
<reference evidence="4" key="1">
    <citation type="submission" date="2013-07" db="EMBL/GenBank/DDBJ databases">
        <title>The Genome Sequence of Cryptococcus dejecticola CBS10117.</title>
        <authorList>
            <consortium name="The Broad Institute Genome Sequencing Platform"/>
            <person name="Cuomo C."/>
            <person name="Litvintseva A."/>
            <person name="Chen Y."/>
            <person name="Heitman J."/>
            <person name="Sun S."/>
            <person name="Springer D."/>
            <person name="Dromer F."/>
            <person name="Young S.K."/>
            <person name="Zeng Q."/>
            <person name="Gargeya S."/>
            <person name="Fitzgerald M."/>
            <person name="Abouelleil A."/>
            <person name="Alvarado L."/>
            <person name="Berlin A.M."/>
            <person name="Chapman S.B."/>
            <person name="Dewar J."/>
            <person name="Goldberg J."/>
            <person name="Griggs A."/>
            <person name="Gujja S."/>
            <person name="Hansen M."/>
            <person name="Howarth C."/>
            <person name="Imamovic A."/>
            <person name="Larimer J."/>
            <person name="McCowan C."/>
            <person name="Murphy C."/>
            <person name="Pearson M."/>
            <person name="Priest M."/>
            <person name="Roberts A."/>
            <person name="Saif S."/>
            <person name="Shea T."/>
            <person name="Sykes S."/>
            <person name="Wortman J."/>
            <person name="Nusbaum C."/>
            <person name="Birren B."/>
        </authorList>
    </citation>
    <scope>NUCLEOTIDE SEQUENCE [LARGE SCALE GENOMIC DNA]</scope>
    <source>
        <strain evidence="4">CBS 10117</strain>
    </source>
</reference>
<proteinExistence type="predicted"/>
<feature type="coiled-coil region" evidence="1">
    <location>
        <begin position="74"/>
        <end position="102"/>
    </location>
</feature>
<dbReference type="GeneID" id="28971777"/>
<feature type="transmembrane region" description="Helical" evidence="3">
    <location>
        <begin position="1057"/>
        <end position="1077"/>
    </location>
</feature>
<feature type="region of interest" description="Disordered" evidence="2">
    <location>
        <begin position="264"/>
        <end position="288"/>
    </location>
</feature>
<keyword evidence="6" id="KW-1185">Reference proteome</keyword>
<feature type="region of interest" description="Disordered" evidence="2">
    <location>
        <begin position="145"/>
        <end position="166"/>
    </location>
</feature>
<feature type="compositionally biased region" description="Low complexity" evidence="2">
    <location>
        <begin position="547"/>
        <end position="559"/>
    </location>
</feature>
<dbReference type="VEuPathDB" id="FungiDB:I303_08078"/>
<evidence type="ECO:0000256" key="3">
    <source>
        <dbReference type="SAM" id="Phobius"/>
    </source>
</evidence>
<keyword evidence="3" id="KW-0472">Membrane</keyword>
<feature type="compositionally biased region" description="Acidic residues" evidence="2">
    <location>
        <begin position="275"/>
        <end position="285"/>
    </location>
</feature>
<dbReference type="AlphaFoldDB" id="A0A1A5ZWI4"/>
<reference evidence="5" key="2">
    <citation type="submission" date="2013-07" db="EMBL/GenBank/DDBJ databases">
        <authorList>
            <consortium name="The Broad Institute Genome Sequencing Platform"/>
            <person name="Cuomo C."/>
            <person name="Litvintseva A."/>
            <person name="Chen Y."/>
            <person name="Heitman J."/>
            <person name="Sun S."/>
            <person name="Springer D."/>
            <person name="Dromer F."/>
            <person name="Young S.K."/>
            <person name="Zeng Q."/>
            <person name="Gargeya S."/>
            <person name="Fitzgerald M."/>
            <person name="Abouelleil A."/>
            <person name="Alvarado L."/>
            <person name="Berlin A.M."/>
            <person name="Chapman S.B."/>
            <person name="Dewar J."/>
            <person name="Goldberg J."/>
            <person name="Griggs A."/>
            <person name="Gujja S."/>
            <person name="Hansen M."/>
            <person name="Howarth C."/>
            <person name="Imamovic A."/>
            <person name="Larimer J."/>
            <person name="McCowan C."/>
            <person name="Murphy C."/>
            <person name="Pearson M."/>
            <person name="Priest M."/>
            <person name="Roberts A."/>
            <person name="Saif S."/>
            <person name="Shea T."/>
            <person name="Sykes S."/>
            <person name="Wortman J."/>
            <person name="Nusbaum C."/>
            <person name="Birren B."/>
        </authorList>
    </citation>
    <scope>NUCLEOTIDE SEQUENCE</scope>
    <source>
        <strain evidence="5">CBS 10117</strain>
    </source>
</reference>